<dbReference type="AlphaFoldDB" id="A0A2T2P2M9"/>
<sequence length="272" mass="29098">MPAHGRVAAKRPGLEPLEPLEPLGGANKSIATPSASVQATELKTRPRRRLASEDGHGLILATLDALRCSIRTSPRSHARPGWRQRYRATEISIVLALHPTRAFGDALACRYGDSRPTHHYFPGHRVSSFSHLGAARLAEIHRTATIRLSAPRPTPNHASDALHIPPPVPIANPQSTTSTRYTPQTSGTWASPAFAVSRGHALIDCPHGVGGGSRKSLRSTVSSALRMTSCSLPAVLGSTLQGSVRLICTYTEPGRPLSSKILTDFIFVGLCV</sequence>
<dbReference type="EMBL" id="KZ678130">
    <property type="protein sequence ID" value="PSN71934.1"/>
    <property type="molecule type" value="Genomic_DNA"/>
</dbReference>
<feature type="compositionally biased region" description="Polar residues" evidence="1">
    <location>
        <begin position="29"/>
        <end position="41"/>
    </location>
</feature>
<reference evidence="2 3" key="1">
    <citation type="journal article" date="2018" name="Front. Microbiol.">
        <title>Genome-Wide Analysis of Corynespora cassiicola Leaf Fall Disease Putative Effectors.</title>
        <authorList>
            <person name="Lopez D."/>
            <person name="Ribeiro S."/>
            <person name="Label P."/>
            <person name="Fumanal B."/>
            <person name="Venisse J.S."/>
            <person name="Kohler A."/>
            <person name="de Oliveira R.R."/>
            <person name="Labutti K."/>
            <person name="Lipzen A."/>
            <person name="Lail K."/>
            <person name="Bauer D."/>
            <person name="Ohm R.A."/>
            <person name="Barry K.W."/>
            <person name="Spatafora J."/>
            <person name="Grigoriev I.V."/>
            <person name="Martin F.M."/>
            <person name="Pujade-Renaud V."/>
        </authorList>
    </citation>
    <scope>NUCLEOTIDE SEQUENCE [LARGE SCALE GENOMIC DNA]</scope>
    <source>
        <strain evidence="2 3">Philippines</strain>
    </source>
</reference>
<evidence type="ECO:0000313" key="2">
    <source>
        <dbReference type="EMBL" id="PSN71934.1"/>
    </source>
</evidence>
<feature type="compositionally biased region" description="Polar residues" evidence="1">
    <location>
        <begin position="172"/>
        <end position="184"/>
    </location>
</feature>
<gene>
    <name evidence="2" type="ORF">BS50DRAFT_239511</name>
</gene>
<protein>
    <submittedName>
        <fullName evidence="2">Uncharacterized protein</fullName>
    </submittedName>
</protein>
<feature type="compositionally biased region" description="Low complexity" evidence="1">
    <location>
        <begin position="14"/>
        <end position="25"/>
    </location>
</feature>
<accession>A0A2T2P2M9</accession>
<dbReference type="Proteomes" id="UP000240883">
    <property type="component" value="Unassembled WGS sequence"/>
</dbReference>
<evidence type="ECO:0000313" key="3">
    <source>
        <dbReference type="Proteomes" id="UP000240883"/>
    </source>
</evidence>
<feature type="region of interest" description="Disordered" evidence="1">
    <location>
        <begin position="150"/>
        <end position="184"/>
    </location>
</feature>
<keyword evidence="3" id="KW-1185">Reference proteome</keyword>
<feature type="region of interest" description="Disordered" evidence="1">
    <location>
        <begin position="1"/>
        <end position="50"/>
    </location>
</feature>
<evidence type="ECO:0000256" key="1">
    <source>
        <dbReference type="SAM" id="MobiDB-lite"/>
    </source>
</evidence>
<name>A0A2T2P2M9_CORCC</name>
<proteinExistence type="predicted"/>
<organism evidence="2 3">
    <name type="scientific">Corynespora cassiicola Philippines</name>
    <dbReference type="NCBI Taxonomy" id="1448308"/>
    <lineage>
        <taxon>Eukaryota</taxon>
        <taxon>Fungi</taxon>
        <taxon>Dikarya</taxon>
        <taxon>Ascomycota</taxon>
        <taxon>Pezizomycotina</taxon>
        <taxon>Dothideomycetes</taxon>
        <taxon>Pleosporomycetidae</taxon>
        <taxon>Pleosporales</taxon>
        <taxon>Corynesporascaceae</taxon>
        <taxon>Corynespora</taxon>
    </lineage>
</organism>